<dbReference type="GO" id="GO:0042597">
    <property type="term" value="C:periplasmic space"/>
    <property type="evidence" value="ECO:0007669"/>
    <property type="project" value="UniProtKB-ARBA"/>
</dbReference>
<evidence type="ECO:0000313" key="8">
    <source>
        <dbReference type="EMBL" id="MBF4502003.1"/>
    </source>
</evidence>
<dbReference type="CDD" id="cd08499">
    <property type="entry name" value="PBP2_Ylib_like"/>
    <property type="match status" value="1"/>
</dbReference>
<dbReference type="SUPFAM" id="SSF53850">
    <property type="entry name" value="Periplasmic binding protein-like II"/>
    <property type="match status" value="1"/>
</dbReference>
<feature type="domain" description="Solute-binding protein family 5" evidence="7">
    <location>
        <begin position="91"/>
        <end position="453"/>
    </location>
</feature>
<keyword evidence="4 6" id="KW-0732">Signal</keyword>
<dbReference type="Gene3D" id="3.10.105.10">
    <property type="entry name" value="Dipeptide-binding Protein, Domain 3"/>
    <property type="match status" value="1"/>
</dbReference>
<dbReference type="InterPro" id="IPR000914">
    <property type="entry name" value="SBP_5_dom"/>
</dbReference>
<dbReference type="InterPro" id="IPR030678">
    <property type="entry name" value="Peptide/Ni-bd"/>
</dbReference>
<feature type="region of interest" description="Disordered" evidence="5">
    <location>
        <begin position="25"/>
        <end position="44"/>
    </location>
</feature>
<dbReference type="PROSITE" id="PS01040">
    <property type="entry name" value="SBP_BACTERIAL_5"/>
    <property type="match status" value="1"/>
</dbReference>
<dbReference type="GO" id="GO:0015833">
    <property type="term" value="P:peptide transport"/>
    <property type="evidence" value="ECO:0007669"/>
    <property type="project" value="TreeGrafter"/>
</dbReference>
<dbReference type="GO" id="GO:1904680">
    <property type="term" value="F:peptide transmembrane transporter activity"/>
    <property type="evidence" value="ECO:0007669"/>
    <property type="project" value="TreeGrafter"/>
</dbReference>
<dbReference type="RefSeq" id="WP_194563489.1">
    <property type="nucleotide sequence ID" value="NZ_JADKPV010000007.1"/>
</dbReference>
<dbReference type="PANTHER" id="PTHR30290:SF9">
    <property type="entry name" value="OLIGOPEPTIDE-BINDING PROTEIN APPA"/>
    <property type="match status" value="1"/>
</dbReference>
<evidence type="ECO:0000256" key="5">
    <source>
        <dbReference type="SAM" id="MobiDB-lite"/>
    </source>
</evidence>
<name>A0A8J7KI64_9BACL</name>
<dbReference type="InterPro" id="IPR039424">
    <property type="entry name" value="SBP_5"/>
</dbReference>
<evidence type="ECO:0000256" key="3">
    <source>
        <dbReference type="ARBA" id="ARBA00022448"/>
    </source>
</evidence>
<keyword evidence="9" id="KW-1185">Reference proteome</keyword>
<dbReference type="Pfam" id="PF00496">
    <property type="entry name" value="SBP_bac_5"/>
    <property type="match status" value="1"/>
</dbReference>
<protein>
    <submittedName>
        <fullName evidence="8">Glutathione ABC transporter substrate-binding protein</fullName>
    </submittedName>
</protein>
<dbReference type="EMBL" id="JADKPV010000007">
    <property type="protein sequence ID" value="MBF4502003.1"/>
    <property type="molecule type" value="Genomic_DNA"/>
</dbReference>
<gene>
    <name evidence="8" type="ORF">IRY55_11605</name>
</gene>
<organism evidence="8 9">
    <name type="scientific">Savagea serpentis</name>
    <dbReference type="NCBI Taxonomy" id="2785297"/>
    <lineage>
        <taxon>Bacteria</taxon>
        <taxon>Bacillati</taxon>
        <taxon>Bacillota</taxon>
        <taxon>Bacilli</taxon>
        <taxon>Bacillales</taxon>
        <taxon>Caryophanaceae</taxon>
        <taxon>Savagea</taxon>
    </lineage>
</organism>
<feature type="compositionally biased region" description="Basic and acidic residues" evidence="5">
    <location>
        <begin position="26"/>
        <end position="44"/>
    </location>
</feature>
<evidence type="ECO:0000256" key="1">
    <source>
        <dbReference type="ARBA" id="ARBA00004193"/>
    </source>
</evidence>
<dbReference type="PANTHER" id="PTHR30290">
    <property type="entry name" value="PERIPLASMIC BINDING COMPONENT OF ABC TRANSPORTER"/>
    <property type="match status" value="1"/>
</dbReference>
<feature type="chain" id="PRO_5039524152" evidence="6">
    <location>
        <begin position="24"/>
        <end position="536"/>
    </location>
</feature>
<accession>A0A8J7KI64</accession>
<comment type="subcellular location">
    <subcellularLocation>
        <location evidence="1">Cell membrane</location>
        <topology evidence="1">Lipid-anchor</topology>
    </subcellularLocation>
</comment>
<dbReference type="AlphaFoldDB" id="A0A8J7KI64"/>
<proteinExistence type="inferred from homology"/>
<comment type="caution">
    <text evidence="8">The sequence shown here is derived from an EMBL/GenBank/DDBJ whole genome shotgun (WGS) entry which is preliminary data.</text>
</comment>
<dbReference type="GO" id="GO:0043190">
    <property type="term" value="C:ATP-binding cassette (ABC) transporter complex"/>
    <property type="evidence" value="ECO:0007669"/>
    <property type="project" value="InterPro"/>
</dbReference>
<sequence>MKQRSFLMLLLVGLLSVVLAACAGGSDKDSNDSSDKSDESTDKKAVEGGDLVIAVLSDAQSLDPAGSNDSPSSVVQANIYETLVTRNDDNELEPGLAESWEAIDELTWEFKLREGVKFHDGTDFNAEAVKANLERILNPDVASPRLFLYEMVTDVTVIDDYTVQIKTEYPFAPLLAHLSHNGGGIVSPAVIEEDLAAMKDGKLAGTIINQKPVGTGFFKFESWNPDDKIKLVRNDDYWGDKPHVDTVTFQVSPESATRNADLERGFVQITDPVQPVEVSSINNSDFGKVFQKPSSSLSYIGFNTQKAPFDDARVRQAISMLVDRQEIIDGIYEGFGIEARGPIAPGIFGHNDDLPLIEKDVEKAKQLLADAGYADGFKTTIWTNDSDQRTDTAIMLQHVLKEVNIDVEIEQLEWGAYLAKTSAGEHDMFILGWSNPPGDADYGLYPLFHSSQFGESGNRTFYKNDKVDALLDEGRREADQEKRNEIYKEAQQLIVEDAPMIFIHHQEYLLGISNKIKGFDIDTSGVYKLQNVQFVE</sequence>
<reference evidence="8" key="1">
    <citation type="submission" date="2020-11" db="EMBL/GenBank/DDBJ databases">
        <title>Multidrug resistant novel bacterium Savagea serpentis sp. nov., isolated from the scats of a vine snake (Ahaetulla nasuta).</title>
        <authorList>
            <person name="Venkata Ramana V."/>
            <person name="Vikas Patil S."/>
            <person name="Yogita Lugani V."/>
        </authorList>
    </citation>
    <scope>NUCLEOTIDE SEQUENCE</scope>
    <source>
        <strain evidence="8">SN6</strain>
    </source>
</reference>
<keyword evidence="3" id="KW-0813">Transport</keyword>
<evidence type="ECO:0000259" key="7">
    <source>
        <dbReference type="Pfam" id="PF00496"/>
    </source>
</evidence>
<evidence type="ECO:0000313" key="9">
    <source>
        <dbReference type="Proteomes" id="UP000622653"/>
    </source>
</evidence>
<evidence type="ECO:0000256" key="4">
    <source>
        <dbReference type="ARBA" id="ARBA00022729"/>
    </source>
</evidence>
<dbReference type="Gene3D" id="3.40.190.10">
    <property type="entry name" value="Periplasmic binding protein-like II"/>
    <property type="match status" value="1"/>
</dbReference>
<dbReference type="Proteomes" id="UP000622653">
    <property type="component" value="Unassembled WGS sequence"/>
</dbReference>
<dbReference type="PIRSF" id="PIRSF002741">
    <property type="entry name" value="MppA"/>
    <property type="match status" value="1"/>
</dbReference>
<feature type="signal peptide" evidence="6">
    <location>
        <begin position="1"/>
        <end position="23"/>
    </location>
</feature>
<evidence type="ECO:0000256" key="6">
    <source>
        <dbReference type="SAM" id="SignalP"/>
    </source>
</evidence>
<dbReference type="PROSITE" id="PS51257">
    <property type="entry name" value="PROKAR_LIPOPROTEIN"/>
    <property type="match status" value="1"/>
</dbReference>
<dbReference type="Gene3D" id="3.90.76.10">
    <property type="entry name" value="Dipeptide-binding Protein, Domain 1"/>
    <property type="match status" value="1"/>
</dbReference>
<comment type="similarity">
    <text evidence="2">Belongs to the bacterial solute-binding protein 5 family.</text>
</comment>
<dbReference type="InterPro" id="IPR023765">
    <property type="entry name" value="SBP_5_CS"/>
</dbReference>
<evidence type="ECO:0000256" key="2">
    <source>
        <dbReference type="ARBA" id="ARBA00005695"/>
    </source>
</evidence>